<reference evidence="1 2" key="1">
    <citation type="journal article" date="2009" name="Proc. Natl. Acad. Sci. U.S.A.">
        <title>Biogeography of the Sulfolobus islandicus pan-genome.</title>
        <authorList>
            <person name="Reno M.L."/>
            <person name="Held N.L."/>
            <person name="Fields C.J."/>
            <person name="Burke P.V."/>
            <person name="Whitaker R.J."/>
        </authorList>
    </citation>
    <scope>NUCLEOTIDE SEQUENCE [LARGE SCALE GENOMIC DNA]</scope>
    <source>
        <strain evidence="2">M.14.25 / Kamchatka #1</strain>
    </source>
</reference>
<dbReference type="GeneID" id="7796319"/>
<dbReference type="AlphaFoldDB" id="C3MV65"/>
<proteinExistence type="predicted"/>
<dbReference type="KEGG" id="sia:M1425_0601"/>
<dbReference type="EMBL" id="CP001400">
    <property type="protein sequence ID" value="ACP37428.1"/>
    <property type="molecule type" value="Genomic_DNA"/>
</dbReference>
<sequence>MNMLIMSANNNSKYILGILKIAKELNIQVTATRIQKTVFLVEKELKLDLGYNFIPFYFGPFSKELQDDIYKLSELGYVKIREEPVEDLISGVIVGFKKIYEINVTFDLSSLDKNFVDFVTEKLKMPLNSLLKYVYMKYPEYTVNSLIRDKIF</sequence>
<name>C3MV65_SACI4</name>
<gene>
    <name evidence="1" type="ordered locus">M1425_0601</name>
</gene>
<evidence type="ECO:0000313" key="1">
    <source>
        <dbReference type="EMBL" id="ACP37428.1"/>
    </source>
</evidence>
<dbReference type="Proteomes" id="UP000001350">
    <property type="component" value="Chromosome"/>
</dbReference>
<evidence type="ECO:0000313" key="2">
    <source>
        <dbReference type="Proteomes" id="UP000001350"/>
    </source>
</evidence>
<dbReference type="RefSeq" id="WP_012710702.1">
    <property type="nucleotide sequence ID" value="NC_012588.1"/>
</dbReference>
<dbReference type="HOGENOM" id="CLU_1709222_0_0_2"/>
<accession>C3MV65</accession>
<protein>
    <submittedName>
        <fullName evidence="1">Conserved conjugative plasmid protein</fullName>
    </submittedName>
</protein>
<organism evidence="1 2">
    <name type="scientific">Saccharolobus islandicus (strain M.14.25 / Kamchatka #1)</name>
    <name type="common">Sulfolobus islandicus</name>
    <dbReference type="NCBI Taxonomy" id="427317"/>
    <lineage>
        <taxon>Archaea</taxon>
        <taxon>Thermoproteota</taxon>
        <taxon>Thermoprotei</taxon>
        <taxon>Sulfolobales</taxon>
        <taxon>Sulfolobaceae</taxon>
        <taxon>Saccharolobus</taxon>
    </lineage>
</organism>